<dbReference type="GO" id="GO:0016787">
    <property type="term" value="F:hydrolase activity"/>
    <property type="evidence" value="ECO:0007669"/>
    <property type="project" value="UniProtKB-KW"/>
</dbReference>
<dbReference type="Gene3D" id="3.40.50.300">
    <property type="entry name" value="P-loop containing nucleotide triphosphate hydrolases"/>
    <property type="match status" value="1"/>
</dbReference>
<comment type="catalytic activity">
    <reaction evidence="8">
        <text>D-gluconate + ATP = 6-phospho-D-gluconate + ADP + H(+)</text>
        <dbReference type="Rhea" id="RHEA:19433"/>
        <dbReference type="ChEBI" id="CHEBI:15378"/>
        <dbReference type="ChEBI" id="CHEBI:18391"/>
        <dbReference type="ChEBI" id="CHEBI:30616"/>
        <dbReference type="ChEBI" id="CHEBI:58759"/>
        <dbReference type="ChEBI" id="CHEBI:456216"/>
        <dbReference type="EC" id="2.7.1.12"/>
    </reaction>
</comment>
<feature type="domain" description="Metallo-beta-lactamase" evidence="9">
    <location>
        <begin position="191"/>
        <end position="371"/>
    </location>
</feature>
<evidence type="ECO:0000256" key="2">
    <source>
        <dbReference type="ARBA" id="ARBA00008420"/>
    </source>
</evidence>
<dbReference type="NCBIfam" id="TIGR01313">
    <property type="entry name" value="therm_gnt_kin"/>
    <property type="match status" value="1"/>
</dbReference>
<comment type="similarity">
    <text evidence="2">Belongs to the gluconokinase GntK/GntV family.</text>
</comment>
<dbReference type="CDD" id="cd16282">
    <property type="entry name" value="metallo-hydrolase-like_MBL-fold"/>
    <property type="match status" value="1"/>
</dbReference>
<evidence type="ECO:0000256" key="6">
    <source>
        <dbReference type="ARBA" id="ARBA00022777"/>
    </source>
</evidence>
<dbReference type="Gene3D" id="3.60.15.10">
    <property type="entry name" value="Ribonuclease Z/Hydroxyacylglutathione hydrolase-like"/>
    <property type="match status" value="1"/>
</dbReference>
<keyword evidence="11" id="KW-1185">Reference proteome</keyword>
<comment type="pathway">
    <text evidence="1">Carbohydrate acid metabolism.</text>
</comment>
<dbReference type="CDD" id="cd02021">
    <property type="entry name" value="GntK"/>
    <property type="match status" value="1"/>
</dbReference>
<accession>A0A7K0CIH3</accession>
<evidence type="ECO:0000256" key="4">
    <source>
        <dbReference type="ARBA" id="ARBA00022679"/>
    </source>
</evidence>
<dbReference type="InterPro" id="IPR036866">
    <property type="entry name" value="RibonucZ/Hydroxyglut_hydro"/>
</dbReference>
<sequence>MPMAANGPLVVVTGVSGSGKRTVGQALAERLNLPFTDGDGFHPRDNVEKLAGGTPLTDADREPWLDAIARWLAARTGSGGIVTCSALRRGWRDRLAAAVHGVVFLQLDASPELVAERLAGRKDHVMPRDLVRSQFAELEPLHPDENGAVLPAAGPPPGIVDLAVDALRAPYVMELTSGVHAYVQPDGGWCLNNAGFVSDGLATLLIDTAATEARARQLRAAVLASGAPLPTTVVNTHYHGDHTYGNGVFASGASIVGHTECRAEMLATGRHLDLLWPDVEYGDVEITPPNITYRERLTAHVGGSEVQLIHPGPAHTTGDTIVWLPQQRIVFTGDLIFHGGTPFVPMGSLTGSLRALETLRSLGARTVVPGHGPVTDPSVYDTVERYLRYVAALAETSRAAGLTPLEAARGADPGEFAGLRESVRLVANLHRAYAELEGRPLGAPLDPFAAFGDMAVLNGGVMVPCHA</sequence>
<dbReference type="GO" id="GO:0005975">
    <property type="term" value="P:carbohydrate metabolic process"/>
    <property type="evidence" value="ECO:0007669"/>
    <property type="project" value="InterPro"/>
</dbReference>
<keyword evidence="10" id="KW-0378">Hydrolase</keyword>
<evidence type="ECO:0000256" key="5">
    <source>
        <dbReference type="ARBA" id="ARBA00022741"/>
    </source>
</evidence>
<protein>
    <recommendedName>
        <fullName evidence="3">gluconokinase</fullName>
        <ecNumber evidence="3">2.7.1.12</ecNumber>
    </recommendedName>
</protein>
<dbReference type="Pfam" id="PF01202">
    <property type="entry name" value="SKI"/>
    <property type="match status" value="1"/>
</dbReference>
<evidence type="ECO:0000256" key="8">
    <source>
        <dbReference type="ARBA" id="ARBA00048090"/>
    </source>
</evidence>
<dbReference type="EMBL" id="WEGJ01000011">
    <property type="protein sequence ID" value="MQY13236.1"/>
    <property type="molecule type" value="Genomic_DNA"/>
</dbReference>
<dbReference type="Pfam" id="PF00753">
    <property type="entry name" value="Lactamase_B"/>
    <property type="match status" value="1"/>
</dbReference>
<dbReference type="InterPro" id="IPR006001">
    <property type="entry name" value="Therm_gnt_kin"/>
</dbReference>
<keyword evidence="7" id="KW-0067">ATP-binding</keyword>
<dbReference type="EC" id="2.7.1.12" evidence="3"/>
<keyword evidence="6" id="KW-0418">Kinase</keyword>
<evidence type="ECO:0000259" key="9">
    <source>
        <dbReference type="SMART" id="SM00849"/>
    </source>
</evidence>
<dbReference type="GO" id="GO:0046316">
    <property type="term" value="F:gluconokinase activity"/>
    <property type="evidence" value="ECO:0007669"/>
    <property type="project" value="UniProtKB-EC"/>
</dbReference>
<proteinExistence type="inferred from homology"/>
<dbReference type="SMART" id="SM00849">
    <property type="entry name" value="Lactamase_B"/>
    <property type="match status" value="1"/>
</dbReference>
<organism evidence="10 11">
    <name type="scientific">Streptomyces smaragdinus</name>
    <dbReference type="NCBI Taxonomy" id="2585196"/>
    <lineage>
        <taxon>Bacteria</taxon>
        <taxon>Bacillati</taxon>
        <taxon>Actinomycetota</taxon>
        <taxon>Actinomycetes</taxon>
        <taxon>Kitasatosporales</taxon>
        <taxon>Streptomycetaceae</taxon>
        <taxon>Streptomyces</taxon>
    </lineage>
</organism>
<dbReference type="SUPFAM" id="SSF52540">
    <property type="entry name" value="P-loop containing nucleoside triphosphate hydrolases"/>
    <property type="match status" value="1"/>
</dbReference>
<dbReference type="InterPro" id="IPR001279">
    <property type="entry name" value="Metallo-B-lactamas"/>
</dbReference>
<evidence type="ECO:0000256" key="1">
    <source>
        <dbReference type="ARBA" id="ARBA00004761"/>
    </source>
</evidence>
<dbReference type="Proteomes" id="UP000466345">
    <property type="component" value="Unassembled WGS sequence"/>
</dbReference>
<dbReference type="GO" id="GO:0005737">
    <property type="term" value="C:cytoplasm"/>
    <property type="evidence" value="ECO:0007669"/>
    <property type="project" value="TreeGrafter"/>
</dbReference>
<evidence type="ECO:0000256" key="3">
    <source>
        <dbReference type="ARBA" id="ARBA00012054"/>
    </source>
</evidence>
<evidence type="ECO:0000313" key="11">
    <source>
        <dbReference type="Proteomes" id="UP000466345"/>
    </source>
</evidence>
<gene>
    <name evidence="10" type="primary">gloB_3</name>
    <name evidence="10" type="ORF">SRB5_33790</name>
</gene>
<dbReference type="InterPro" id="IPR031322">
    <property type="entry name" value="Shikimate/glucono_kinase"/>
</dbReference>
<dbReference type="AlphaFoldDB" id="A0A7K0CIH3"/>
<comment type="caution">
    <text evidence="10">The sequence shown here is derived from an EMBL/GenBank/DDBJ whole genome shotgun (WGS) entry which is preliminary data.</text>
</comment>
<evidence type="ECO:0000313" key="10">
    <source>
        <dbReference type="EMBL" id="MQY13236.1"/>
    </source>
</evidence>
<evidence type="ECO:0000256" key="7">
    <source>
        <dbReference type="ARBA" id="ARBA00022840"/>
    </source>
</evidence>
<dbReference type="GO" id="GO:0005524">
    <property type="term" value="F:ATP binding"/>
    <property type="evidence" value="ECO:0007669"/>
    <property type="project" value="UniProtKB-KW"/>
</dbReference>
<keyword evidence="4" id="KW-0808">Transferase</keyword>
<dbReference type="PANTHER" id="PTHR43442:SF3">
    <property type="entry name" value="GLUCONOKINASE-RELATED"/>
    <property type="match status" value="1"/>
</dbReference>
<name>A0A7K0CIH3_9ACTN</name>
<keyword evidence="5" id="KW-0547">Nucleotide-binding</keyword>
<reference evidence="10 11" key="1">
    <citation type="submission" date="2019-10" db="EMBL/GenBank/DDBJ databases">
        <title>Streptomyces smaragdinus sp. nov. and Streptomyces fabii sp. nov., isolated from the gut of fungus growing-termite Macrotermes natalensis.</title>
        <authorList>
            <person name="Schwitalla J."/>
            <person name="Benndorf R."/>
            <person name="Martin K."/>
            <person name="De Beer W."/>
            <person name="Kaster A.-K."/>
            <person name="Vollmers J."/>
            <person name="Poulsen M."/>
            <person name="Beemelmanns C."/>
        </authorList>
    </citation>
    <scope>NUCLEOTIDE SEQUENCE [LARGE SCALE GENOMIC DNA]</scope>
    <source>
        <strain evidence="10 11">RB5</strain>
    </source>
</reference>
<dbReference type="PANTHER" id="PTHR43442">
    <property type="entry name" value="GLUCONOKINASE-RELATED"/>
    <property type="match status" value="1"/>
</dbReference>
<dbReference type="InterPro" id="IPR027417">
    <property type="entry name" value="P-loop_NTPase"/>
</dbReference>
<dbReference type="SUPFAM" id="SSF56281">
    <property type="entry name" value="Metallo-hydrolase/oxidoreductase"/>
    <property type="match status" value="1"/>
</dbReference>